<sequence>MKSSYLFKSFPSHERSLIGLLYPQDSHHLNLLVIQDLHGSSELIHTPNPLLICSESTRADPDRQPPLDACREGQTDGSTELSLQSRPTLSQLRSHILEVVRRFPSLEVIDG</sequence>
<feature type="region of interest" description="Disordered" evidence="1">
    <location>
        <begin position="56"/>
        <end position="85"/>
    </location>
</feature>
<protein>
    <submittedName>
        <fullName evidence="2">Uncharacterized protein</fullName>
    </submittedName>
</protein>
<name>A0A5B0LUJ9_PUCGR</name>
<proteinExistence type="predicted"/>
<dbReference type="EMBL" id="VDEP01000506">
    <property type="protein sequence ID" value="KAA1068091.1"/>
    <property type="molecule type" value="Genomic_DNA"/>
</dbReference>
<accession>A0A5B0LUJ9</accession>
<organism evidence="2 3">
    <name type="scientific">Puccinia graminis f. sp. tritici</name>
    <dbReference type="NCBI Taxonomy" id="56615"/>
    <lineage>
        <taxon>Eukaryota</taxon>
        <taxon>Fungi</taxon>
        <taxon>Dikarya</taxon>
        <taxon>Basidiomycota</taxon>
        <taxon>Pucciniomycotina</taxon>
        <taxon>Pucciniomycetes</taxon>
        <taxon>Pucciniales</taxon>
        <taxon>Pucciniaceae</taxon>
        <taxon>Puccinia</taxon>
    </lineage>
</organism>
<comment type="caution">
    <text evidence="2">The sequence shown here is derived from an EMBL/GenBank/DDBJ whole genome shotgun (WGS) entry which is preliminary data.</text>
</comment>
<evidence type="ECO:0000256" key="1">
    <source>
        <dbReference type="SAM" id="MobiDB-lite"/>
    </source>
</evidence>
<gene>
    <name evidence="2" type="ORF">PGTUg99_013405</name>
</gene>
<reference evidence="2 3" key="1">
    <citation type="submission" date="2019-05" db="EMBL/GenBank/DDBJ databases">
        <title>Emergence of the Ug99 lineage of the wheat stem rust pathogen through somatic hybridization.</title>
        <authorList>
            <person name="Li F."/>
            <person name="Upadhyaya N.M."/>
            <person name="Sperschneider J."/>
            <person name="Matny O."/>
            <person name="Nguyen-Phuc H."/>
            <person name="Mago R."/>
            <person name="Raley C."/>
            <person name="Miller M.E."/>
            <person name="Silverstein K.A.T."/>
            <person name="Henningsen E."/>
            <person name="Hirsch C.D."/>
            <person name="Visser B."/>
            <person name="Pretorius Z.A."/>
            <person name="Steffenson B.J."/>
            <person name="Schwessinger B."/>
            <person name="Dodds P.N."/>
            <person name="Figueroa M."/>
        </authorList>
    </citation>
    <scope>NUCLEOTIDE SEQUENCE [LARGE SCALE GENOMIC DNA]</scope>
    <source>
        <strain evidence="2 3">Ug99</strain>
    </source>
</reference>
<feature type="compositionally biased region" description="Basic and acidic residues" evidence="1">
    <location>
        <begin position="57"/>
        <end position="74"/>
    </location>
</feature>
<evidence type="ECO:0000313" key="3">
    <source>
        <dbReference type="Proteomes" id="UP000325313"/>
    </source>
</evidence>
<dbReference type="Proteomes" id="UP000325313">
    <property type="component" value="Unassembled WGS sequence"/>
</dbReference>
<evidence type="ECO:0000313" key="2">
    <source>
        <dbReference type="EMBL" id="KAA1068091.1"/>
    </source>
</evidence>
<dbReference type="AlphaFoldDB" id="A0A5B0LUJ9"/>
<feature type="compositionally biased region" description="Polar residues" evidence="1">
    <location>
        <begin position="75"/>
        <end position="85"/>
    </location>
</feature>